<keyword evidence="2" id="KW-1185">Reference proteome</keyword>
<dbReference type="EMBL" id="JAGFBR010000014">
    <property type="protein sequence ID" value="KAH0455198.1"/>
    <property type="molecule type" value="Genomic_DNA"/>
</dbReference>
<dbReference type="AlphaFoldDB" id="A0AAV7GHU7"/>
<comment type="caution">
    <text evidence="1">The sequence shown here is derived from an EMBL/GenBank/DDBJ whole genome shotgun (WGS) entry which is preliminary data.</text>
</comment>
<dbReference type="Proteomes" id="UP000775213">
    <property type="component" value="Unassembled WGS sequence"/>
</dbReference>
<reference evidence="1 2" key="1">
    <citation type="journal article" date="2021" name="Hortic Res">
        <title>Chromosome-scale assembly of the Dendrobium chrysotoxum genome enhances the understanding of orchid evolution.</title>
        <authorList>
            <person name="Zhang Y."/>
            <person name="Zhang G.Q."/>
            <person name="Zhang D."/>
            <person name="Liu X.D."/>
            <person name="Xu X.Y."/>
            <person name="Sun W.H."/>
            <person name="Yu X."/>
            <person name="Zhu X."/>
            <person name="Wang Z.W."/>
            <person name="Zhao X."/>
            <person name="Zhong W.Y."/>
            <person name="Chen H."/>
            <person name="Yin W.L."/>
            <person name="Huang T."/>
            <person name="Niu S.C."/>
            <person name="Liu Z.J."/>
        </authorList>
    </citation>
    <scope>NUCLEOTIDE SEQUENCE [LARGE SCALE GENOMIC DNA]</scope>
    <source>
        <strain evidence="1">Lindl</strain>
    </source>
</reference>
<evidence type="ECO:0000313" key="1">
    <source>
        <dbReference type="EMBL" id="KAH0455198.1"/>
    </source>
</evidence>
<protein>
    <submittedName>
        <fullName evidence="1">Uncharacterized protein</fullName>
    </submittedName>
</protein>
<gene>
    <name evidence="1" type="ORF">IEQ34_015230</name>
</gene>
<name>A0AAV7GHU7_DENCH</name>
<proteinExistence type="predicted"/>
<accession>A0AAV7GHU7</accession>
<sequence length="109" mass="11972">MPLNFSSRNYCSPASRAVIDIDAASGVCGTTIYDLNATADLLRGTPTDSFNSVQHRPTPSSLAELKGKLNNKFPSRKLKMFLLTKVDVHNPRMTHSVANESINTESARY</sequence>
<organism evidence="1 2">
    <name type="scientific">Dendrobium chrysotoxum</name>
    <name type="common">Orchid</name>
    <dbReference type="NCBI Taxonomy" id="161865"/>
    <lineage>
        <taxon>Eukaryota</taxon>
        <taxon>Viridiplantae</taxon>
        <taxon>Streptophyta</taxon>
        <taxon>Embryophyta</taxon>
        <taxon>Tracheophyta</taxon>
        <taxon>Spermatophyta</taxon>
        <taxon>Magnoliopsida</taxon>
        <taxon>Liliopsida</taxon>
        <taxon>Asparagales</taxon>
        <taxon>Orchidaceae</taxon>
        <taxon>Epidendroideae</taxon>
        <taxon>Malaxideae</taxon>
        <taxon>Dendrobiinae</taxon>
        <taxon>Dendrobium</taxon>
    </lineage>
</organism>
<evidence type="ECO:0000313" key="2">
    <source>
        <dbReference type="Proteomes" id="UP000775213"/>
    </source>
</evidence>